<name>K1RTG5_9ZZZZ</name>
<proteinExistence type="predicted"/>
<dbReference type="InterPro" id="IPR027417">
    <property type="entry name" value="P-loop_NTPase"/>
</dbReference>
<accession>K1RTG5</accession>
<keyword evidence="1" id="KW-0067">ATP-binding</keyword>
<evidence type="ECO:0000313" key="1">
    <source>
        <dbReference type="EMBL" id="EKC48688.1"/>
    </source>
</evidence>
<dbReference type="SUPFAM" id="SSF52540">
    <property type="entry name" value="P-loop containing nucleoside triphosphate hydrolases"/>
    <property type="match status" value="1"/>
</dbReference>
<protein>
    <submittedName>
        <fullName evidence="1">ABC transporter, permease/ATP-binding protein</fullName>
    </submittedName>
</protein>
<dbReference type="EMBL" id="AJWY01012889">
    <property type="protein sequence ID" value="EKC48688.1"/>
    <property type="molecule type" value="Genomic_DNA"/>
</dbReference>
<reference evidence="1" key="1">
    <citation type="journal article" date="2013" name="Environ. Microbiol.">
        <title>Microbiota from the distal guts of lean and obese adolescents exhibit partial functional redundancy besides clear differences in community structure.</title>
        <authorList>
            <person name="Ferrer M."/>
            <person name="Ruiz A."/>
            <person name="Lanza F."/>
            <person name="Haange S.B."/>
            <person name="Oberbach A."/>
            <person name="Till H."/>
            <person name="Bargiela R."/>
            <person name="Campoy C."/>
            <person name="Segura M.T."/>
            <person name="Richter M."/>
            <person name="von Bergen M."/>
            <person name="Seifert J."/>
            <person name="Suarez A."/>
        </authorList>
    </citation>
    <scope>NUCLEOTIDE SEQUENCE</scope>
</reference>
<comment type="caution">
    <text evidence="1">The sequence shown here is derived from an EMBL/GenBank/DDBJ whole genome shotgun (WGS) entry which is preliminary data.</text>
</comment>
<sequence length="62" mass="6655">TAYQHDIECSKIVVLDEGRIAGIGTHSELMKSCEVYRQIAHSQLSQKDLAAIDNAKGGAVNA</sequence>
<feature type="non-terminal residue" evidence="1">
    <location>
        <position position="1"/>
    </location>
</feature>
<dbReference type="AlphaFoldDB" id="K1RTG5"/>
<dbReference type="GO" id="GO:0005524">
    <property type="term" value="F:ATP binding"/>
    <property type="evidence" value="ECO:0007669"/>
    <property type="project" value="UniProtKB-KW"/>
</dbReference>
<gene>
    <name evidence="1" type="ORF">LEA_18767</name>
</gene>
<keyword evidence="1" id="KW-0547">Nucleotide-binding</keyword>
<organism evidence="1">
    <name type="scientific">human gut metagenome</name>
    <dbReference type="NCBI Taxonomy" id="408170"/>
    <lineage>
        <taxon>unclassified sequences</taxon>
        <taxon>metagenomes</taxon>
        <taxon>organismal metagenomes</taxon>
    </lineage>
</organism>
<dbReference type="Gene3D" id="3.40.50.300">
    <property type="entry name" value="P-loop containing nucleotide triphosphate hydrolases"/>
    <property type="match status" value="1"/>
</dbReference>